<keyword evidence="11" id="KW-1185">Reference proteome</keyword>
<accession>J8ZVC2</accession>
<evidence type="ECO:0000256" key="4">
    <source>
        <dbReference type="ARBA" id="ARBA00022692"/>
    </source>
</evidence>
<protein>
    <submittedName>
        <fullName evidence="10">Uncharacterized protein</fullName>
    </submittedName>
</protein>
<evidence type="ECO:0000313" key="11">
    <source>
        <dbReference type="Proteomes" id="UP000003163"/>
    </source>
</evidence>
<dbReference type="Proteomes" id="UP000003163">
    <property type="component" value="Unassembled WGS sequence"/>
</dbReference>
<comment type="caution">
    <text evidence="10">The sequence shown here is derived from an EMBL/GenBank/DDBJ whole genome shotgun (WGS) entry which is preliminary data.</text>
</comment>
<evidence type="ECO:0000256" key="7">
    <source>
        <dbReference type="ARBA" id="ARBA00023065"/>
    </source>
</evidence>
<comment type="similarity">
    <text evidence="2">Belongs to the V-ATPase e1/e2 subunit family.</text>
</comment>
<evidence type="ECO:0000256" key="6">
    <source>
        <dbReference type="ARBA" id="ARBA00022989"/>
    </source>
</evidence>
<evidence type="ECO:0000256" key="8">
    <source>
        <dbReference type="ARBA" id="ARBA00023136"/>
    </source>
</evidence>
<comment type="subcellular location">
    <subcellularLocation>
        <location evidence="1">Membrane</location>
        <topology evidence="1">Multi-pass membrane protein</topology>
    </subcellularLocation>
</comment>
<keyword evidence="6 9" id="KW-1133">Transmembrane helix</keyword>
<reference evidence="11" key="2">
    <citation type="submission" date="2015-07" db="EMBL/GenBank/DDBJ databases">
        <title>Contrasting host-pathogen interactions and genome evolution in two generalist and specialist microsporidian pathogens of mosquitoes.</title>
        <authorList>
            <consortium name="The Broad Institute Genomics Platform"/>
            <consortium name="The Broad Institute Genome Sequencing Center for Infectious Disease"/>
            <person name="Cuomo C.A."/>
            <person name="Sanscrainte N.D."/>
            <person name="Goldberg J.M."/>
            <person name="Heiman D."/>
            <person name="Young S."/>
            <person name="Zeng Q."/>
            <person name="Becnel J.J."/>
            <person name="Birren B.W."/>
        </authorList>
    </citation>
    <scope>NUCLEOTIDE SEQUENCE [LARGE SCALE GENOMIC DNA]</scope>
    <source>
        <strain evidence="11">USNM 41457</strain>
    </source>
</reference>
<dbReference type="GO" id="GO:0033179">
    <property type="term" value="C:proton-transporting V-type ATPase, V0 domain"/>
    <property type="evidence" value="ECO:0007669"/>
    <property type="project" value="InterPro"/>
</dbReference>
<dbReference type="AlphaFoldDB" id="J8ZVC2"/>
<dbReference type="InParanoid" id="J8ZVC2"/>
<dbReference type="EMBL" id="AFBI03000034">
    <property type="protein sequence ID" value="EJW03578.1"/>
    <property type="molecule type" value="Genomic_DNA"/>
</dbReference>
<organism evidence="10 11">
    <name type="scientific">Edhazardia aedis (strain USNM 41457)</name>
    <name type="common">Microsporidian parasite</name>
    <dbReference type="NCBI Taxonomy" id="1003232"/>
    <lineage>
        <taxon>Eukaryota</taxon>
        <taxon>Fungi</taxon>
        <taxon>Fungi incertae sedis</taxon>
        <taxon>Microsporidia</taxon>
        <taxon>Edhazardia</taxon>
    </lineage>
</organism>
<keyword evidence="8 9" id="KW-0472">Membrane</keyword>
<evidence type="ECO:0000256" key="2">
    <source>
        <dbReference type="ARBA" id="ARBA00008328"/>
    </source>
</evidence>
<name>J8ZVC2_EDHAE</name>
<keyword evidence="5" id="KW-0375">Hydrogen ion transport</keyword>
<keyword evidence="7" id="KW-0406">Ion transport</keyword>
<keyword evidence="3" id="KW-0813">Transport</keyword>
<evidence type="ECO:0000256" key="3">
    <source>
        <dbReference type="ARBA" id="ARBA00022448"/>
    </source>
</evidence>
<keyword evidence="4 9" id="KW-0812">Transmembrane</keyword>
<dbReference type="GO" id="GO:0046961">
    <property type="term" value="F:proton-transporting ATPase activity, rotational mechanism"/>
    <property type="evidence" value="ECO:0007669"/>
    <property type="project" value="InterPro"/>
</dbReference>
<sequence length="62" mass="7419">MFVELIYITLFVGALYAANWYGKKYSKKDHEWIRLNLLMTIFFVFLVSFTVYLSQLHPLVEP</sequence>
<gene>
    <name evidence="10" type="ORF">EDEG_02090</name>
</gene>
<dbReference type="HOGENOM" id="CLU_2904176_0_0_1"/>
<evidence type="ECO:0000256" key="1">
    <source>
        <dbReference type="ARBA" id="ARBA00004141"/>
    </source>
</evidence>
<evidence type="ECO:0000256" key="5">
    <source>
        <dbReference type="ARBA" id="ARBA00022781"/>
    </source>
</evidence>
<dbReference type="VEuPathDB" id="MicrosporidiaDB:EDEG_02090"/>
<evidence type="ECO:0000256" key="9">
    <source>
        <dbReference type="SAM" id="Phobius"/>
    </source>
</evidence>
<proteinExistence type="inferred from homology"/>
<feature type="transmembrane region" description="Helical" evidence="9">
    <location>
        <begin position="6"/>
        <end position="22"/>
    </location>
</feature>
<evidence type="ECO:0000313" key="10">
    <source>
        <dbReference type="EMBL" id="EJW03578.1"/>
    </source>
</evidence>
<reference evidence="10 11" key="1">
    <citation type="submission" date="2011-08" db="EMBL/GenBank/DDBJ databases">
        <authorList>
            <person name="Liu Z.J."/>
            <person name="Shi F.L."/>
            <person name="Lu J.Q."/>
            <person name="Li M."/>
            <person name="Wang Z.L."/>
        </authorList>
    </citation>
    <scope>NUCLEOTIDE SEQUENCE [LARGE SCALE GENOMIC DNA]</scope>
    <source>
        <strain evidence="10 11">USNM 41457</strain>
    </source>
</reference>
<dbReference type="InterPro" id="IPR008389">
    <property type="entry name" value="ATPase_V0-cplx_e1/e2_su"/>
</dbReference>
<feature type="transmembrane region" description="Helical" evidence="9">
    <location>
        <begin position="34"/>
        <end position="53"/>
    </location>
</feature>
<dbReference type="Pfam" id="PF05493">
    <property type="entry name" value="ATP_synt_H"/>
    <property type="match status" value="1"/>
</dbReference>